<evidence type="ECO:0000313" key="3">
    <source>
        <dbReference type="WBParaSite" id="SSTP_0000709200.1"/>
    </source>
</evidence>
<feature type="compositionally biased region" description="Basic and acidic residues" evidence="2">
    <location>
        <begin position="3099"/>
        <end position="3112"/>
    </location>
</feature>
<feature type="compositionally biased region" description="Basic and acidic residues" evidence="2">
    <location>
        <begin position="1418"/>
        <end position="1427"/>
    </location>
</feature>
<feature type="region of interest" description="Disordered" evidence="2">
    <location>
        <begin position="2530"/>
        <end position="2579"/>
    </location>
</feature>
<feature type="compositionally biased region" description="Basic and acidic residues" evidence="2">
    <location>
        <begin position="1670"/>
        <end position="1679"/>
    </location>
</feature>
<feature type="region of interest" description="Disordered" evidence="2">
    <location>
        <begin position="5751"/>
        <end position="5880"/>
    </location>
</feature>
<feature type="region of interest" description="Disordered" evidence="2">
    <location>
        <begin position="3142"/>
        <end position="3162"/>
    </location>
</feature>
<feature type="compositionally biased region" description="Basic and acidic residues" evidence="2">
    <location>
        <begin position="1349"/>
        <end position="1370"/>
    </location>
</feature>
<feature type="compositionally biased region" description="Basic and acidic residues" evidence="2">
    <location>
        <begin position="4352"/>
        <end position="4364"/>
    </location>
</feature>
<feature type="compositionally biased region" description="Basic and acidic residues" evidence="2">
    <location>
        <begin position="4797"/>
        <end position="4809"/>
    </location>
</feature>
<feature type="region of interest" description="Disordered" evidence="2">
    <location>
        <begin position="2189"/>
        <end position="2212"/>
    </location>
</feature>
<feature type="compositionally biased region" description="Basic and acidic residues" evidence="2">
    <location>
        <begin position="5780"/>
        <end position="5793"/>
    </location>
</feature>
<feature type="compositionally biased region" description="Basic and acidic residues" evidence="2">
    <location>
        <begin position="4761"/>
        <end position="4770"/>
    </location>
</feature>
<protein>
    <submittedName>
        <fullName evidence="3">RIIa domain-containing protein</fullName>
    </submittedName>
</protein>
<feature type="compositionally biased region" description="Basic and acidic residues" evidence="2">
    <location>
        <begin position="2282"/>
        <end position="2302"/>
    </location>
</feature>
<feature type="compositionally biased region" description="Basic and acidic residues" evidence="2">
    <location>
        <begin position="1544"/>
        <end position="1553"/>
    </location>
</feature>
<feature type="compositionally biased region" description="Basic and acidic residues" evidence="2">
    <location>
        <begin position="2531"/>
        <end position="2566"/>
    </location>
</feature>
<feature type="compositionally biased region" description="Basic and acidic residues" evidence="2">
    <location>
        <begin position="5822"/>
        <end position="5831"/>
    </location>
</feature>
<feature type="compositionally biased region" description="Basic and acidic residues" evidence="2">
    <location>
        <begin position="1824"/>
        <end position="1835"/>
    </location>
</feature>
<feature type="region of interest" description="Disordered" evidence="2">
    <location>
        <begin position="2952"/>
        <end position="3034"/>
    </location>
</feature>
<reference evidence="3" key="1">
    <citation type="submission" date="2015-08" db="UniProtKB">
        <authorList>
            <consortium name="WormBaseParasite"/>
        </authorList>
    </citation>
    <scope>IDENTIFICATION</scope>
</reference>
<keyword evidence="1" id="KW-0175">Coiled coil</keyword>
<feature type="region of interest" description="Disordered" evidence="2">
    <location>
        <begin position="986"/>
        <end position="1025"/>
    </location>
</feature>
<feature type="compositionally biased region" description="Basic and acidic residues" evidence="2">
    <location>
        <begin position="3676"/>
        <end position="3697"/>
    </location>
</feature>
<feature type="region of interest" description="Disordered" evidence="2">
    <location>
        <begin position="574"/>
        <end position="593"/>
    </location>
</feature>
<feature type="region of interest" description="Disordered" evidence="2">
    <location>
        <begin position="3673"/>
        <end position="3697"/>
    </location>
</feature>
<feature type="compositionally biased region" description="Basic and acidic residues" evidence="2">
    <location>
        <begin position="2372"/>
        <end position="2383"/>
    </location>
</feature>
<proteinExistence type="predicted"/>
<feature type="compositionally biased region" description="Basic and acidic residues" evidence="2">
    <location>
        <begin position="986"/>
        <end position="1003"/>
    </location>
</feature>
<feature type="compositionally biased region" description="Basic and acidic residues" evidence="2">
    <location>
        <begin position="4522"/>
        <end position="4534"/>
    </location>
</feature>
<feature type="region of interest" description="Disordered" evidence="2">
    <location>
        <begin position="4507"/>
        <end position="4541"/>
    </location>
</feature>
<feature type="region of interest" description="Disordered" evidence="2">
    <location>
        <begin position="3099"/>
        <end position="3118"/>
    </location>
</feature>
<feature type="compositionally biased region" description="Basic and acidic residues" evidence="2">
    <location>
        <begin position="4820"/>
        <end position="4833"/>
    </location>
</feature>
<accession>A0A0K0EC86</accession>
<feature type="region of interest" description="Disordered" evidence="2">
    <location>
        <begin position="2815"/>
        <end position="2857"/>
    </location>
</feature>
<dbReference type="WBParaSite" id="SSTP_0000709200.1">
    <property type="protein sequence ID" value="SSTP_0000709200.1"/>
    <property type="gene ID" value="SSTP_0000709200"/>
</dbReference>
<feature type="region of interest" description="Disordered" evidence="2">
    <location>
        <begin position="1539"/>
        <end position="1560"/>
    </location>
</feature>
<feature type="compositionally biased region" description="Basic and acidic residues" evidence="2">
    <location>
        <begin position="4303"/>
        <end position="4314"/>
    </location>
</feature>
<evidence type="ECO:0000256" key="1">
    <source>
        <dbReference type="SAM" id="Coils"/>
    </source>
</evidence>
<feature type="compositionally biased region" description="Basic and acidic residues" evidence="2">
    <location>
        <begin position="1016"/>
        <end position="1025"/>
    </location>
</feature>
<feature type="compositionally biased region" description="Basic and acidic residues" evidence="2">
    <location>
        <begin position="3393"/>
        <end position="3408"/>
    </location>
</feature>
<feature type="region of interest" description="Disordered" evidence="2">
    <location>
        <begin position="1816"/>
        <end position="1872"/>
    </location>
</feature>
<feature type="compositionally biased region" description="Basic and acidic residues" evidence="2">
    <location>
        <begin position="1856"/>
        <end position="1865"/>
    </location>
</feature>
<feature type="region of interest" description="Disordered" evidence="2">
    <location>
        <begin position="4249"/>
        <end position="4367"/>
    </location>
</feature>
<feature type="region of interest" description="Disordered" evidence="2">
    <location>
        <begin position="3550"/>
        <end position="3570"/>
    </location>
</feature>
<feature type="compositionally biased region" description="Polar residues" evidence="2">
    <location>
        <begin position="5767"/>
        <end position="5779"/>
    </location>
</feature>
<dbReference type="STRING" id="6248.A0A0K0EC86"/>
<evidence type="ECO:0000256" key="2">
    <source>
        <dbReference type="SAM" id="MobiDB-lite"/>
    </source>
</evidence>
<feature type="region of interest" description="Disordered" evidence="2">
    <location>
        <begin position="5962"/>
        <end position="5983"/>
    </location>
</feature>
<feature type="compositionally biased region" description="Basic and acidic residues" evidence="2">
    <location>
        <begin position="1386"/>
        <end position="1397"/>
    </location>
</feature>
<organism evidence="3">
    <name type="scientific">Strongyloides stercoralis</name>
    <name type="common">Threadworm</name>
    <dbReference type="NCBI Taxonomy" id="6248"/>
    <lineage>
        <taxon>Eukaryota</taxon>
        <taxon>Metazoa</taxon>
        <taxon>Ecdysozoa</taxon>
        <taxon>Nematoda</taxon>
        <taxon>Chromadorea</taxon>
        <taxon>Rhabditida</taxon>
        <taxon>Tylenchina</taxon>
        <taxon>Panagrolaimomorpha</taxon>
        <taxon>Strongyloidoidea</taxon>
        <taxon>Strongyloididae</taxon>
        <taxon>Strongyloides</taxon>
    </lineage>
</organism>
<feature type="region of interest" description="Disordered" evidence="2">
    <location>
        <begin position="1666"/>
        <end position="1686"/>
    </location>
</feature>
<feature type="compositionally biased region" description="Polar residues" evidence="2">
    <location>
        <begin position="5966"/>
        <end position="5983"/>
    </location>
</feature>
<feature type="region of interest" description="Disordered" evidence="2">
    <location>
        <begin position="4760"/>
        <end position="4835"/>
    </location>
</feature>
<feature type="compositionally biased region" description="Basic and acidic residues" evidence="2">
    <location>
        <begin position="2972"/>
        <end position="2982"/>
    </location>
</feature>
<feature type="compositionally biased region" description="Basic and acidic residues" evidence="2">
    <location>
        <begin position="2315"/>
        <end position="2329"/>
    </location>
</feature>
<feature type="compositionally biased region" description="Basic and acidic residues" evidence="2">
    <location>
        <begin position="5803"/>
        <end position="5815"/>
    </location>
</feature>
<feature type="region of interest" description="Disordered" evidence="2">
    <location>
        <begin position="4704"/>
        <end position="4748"/>
    </location>
</feature>
<feature type="compositionally biased region" description="Basic and acidic residues" evidence="2">
    <location>
        <begin position="4711"/>
        <end position="4748"/>
    </location>
</feature>
<feature type="region of interest" description="Disordered" evidence="2">
    <location>
        <begin position="3393"/>
        <end position="3419"/>
    </location>
</feature>
<feature type="compositionally biased region" description="Polar residues" evidence="2">
    <location>
        <begin position="4810"/>
        <end position="4819"/>
    </location>
</feature>
<feature type="region of interest" description="Disordered" evidence="2">
    <location>
        <begin position="2280"/>
        <end position="2330"/>
    </location>
</feature>
<feature type="compositionally biased region" description="Polar residues" evidence="2">
    <location>
        <begin position="150"/>
        <end position="160"/>
    </location>
</feature>
<feature type="compositionally biased region" description="Basic and acidic residues" evidence="2">
    <location>
        <begin position="4777"/>
        <end position="4787"/>
    </location>
</feature>
<feature type="compositionally biased region" description="Basic and acidic residues" evidence="2">
    <location>
        <begin position="3006"/>
        <end position="3017"/>
    </location>
</feature>
<feature type="region of interest" description="Disordered" evidence="2">
    <location>
        <begin position="1347"/>
        <end position="1434"/>
    </location>
</feature>
<feature type="region of interest" description="Disordered" evidence="2">
    <location>
        <begin position="144"/>
        <end position="174"/>
    </location>
</feature>
<sequence length="6087" mass="703611">MNSNKEVSIPIRNLENDNKNHNILADLEKKNLYFNGIISQIKNTPNYNEEKFLLVVQRILDLEEELKLSGINVPKDNVLFEKIVLAMLKDYPNTDLQIVATSSRRITTTKMSYDEVTPGMDNKTDDEVMKTQRKLLNEICEKEYEKETDGMTSQDNIQQSEKVDEGYTEDNGDVTSKRMTHTIVTTQTTYLPEHEFPNETDKKIILDENQSDDDKDSITSLSVKNKVAKFENILSKESPINDKVSPVISTQEKEISPEKSVETIVEKLSLPEQYDVIQREENESIESPVVETSSIKSVQRLSAMFESGVLDDEKDIKDKKKDIVDRKKELSEIEQERKVTKTIITKKKTKIGKDGEIYEEEYEVEELSDGEFQPQIEKAKINEEEQFDNEENLEITSVPVSELQENKDIRKRSIDDDELIKMSTTTTTEDITTTTKKIFKDKKDQEPYDKDDKFIHITGEVVESPELYTETDYSPDVRKDNLLEDKLYDQESIKDEVSNIIEKEVLPDEQLETKNITNIEDTTPHLIVEEVADSISTDSDKEDFDITYVQEDDQTTDVVKPIKSDDNIEIEESKELYPEEEKQFILPSKGKESESEEEVTIISKIIQEPDNDEVIYDTKIVETTTIIEKVKMDQIGRPFTTVEATYEETEIPTSQLESMGISKKFIDPSGGIVEEKIVKEDFPDEIHETSSKDIASIQTEIVYDDDGEPHFVVRKESENVSLTATKDIIEHPENVITNENIHKEKDSYKPVNEEIFYENITKSEEYIPEQVIYSDKVESKTTMPMEEKEESIHEDTYIKDENKIPEHLVETDNQIDETKEIETENDYEADVERRESPLIERDIIHESHISEKEEKPISELLKDDNKSKLIENLEEPTIYYHDLDKLIEKTDKHDYEEDLQPEIKESEYVVVEEIPEITKQVDKRDAKSPEINDIYEDVETIVTTTTHQDDLDKSIEEPVQYNYEKDLQPEIEEQKLEVVETIPETIKQERESVTQSPESKDDNESIETTTTTYYDYSDKHVEEELQPEKKIEYELKKESSETAIIEELPETIKEGEEIITKSPEVKDDYETVEITTTTTYYDDSDKPIEEIYQPDYKEDYQVNLQDQEPEIVKELPETVEHEGQTVVKSPELTDDYEKVETIVTTTTTYYDESGKPIKEKDDQQDFERYIQPGTKDGETVVDENVPKTVEHKEETVVKSPKITDDYEKVETIVTTTTYYDESDRPIEESIQHDYEKDLQPEIKDNEFVIDEKVPETSTEKEEIGLKSPEITDDYETVETIVTTTTYYDDSDKPIEEKYQPDLQDQEHTVIDELPQKVEHKEETVVKSPEIKDDYETVETIVTTTTYYEDSDKPIEDNYQPDYEKENKEDIQDQELTIIEEVPQTAEQKDETDVKSPEITDDYENVETIVTTTTTYYDESGKPTKEEDQKDEETVVDEIVPETVKGSEEIITKSPEITDDYETKETVVTTKTNYDDLDKPIEDKYQPDYEKEYKEDIQDQEPTVIEELSQTVEHKDETVVKSPEITDDYENVETIVTTTTTYYDESGKPTKEEDQKDEETVVDEIVPETVKGSEEIITKSPEITDDYETVETVVTTKTYYDDLDKPIEDNYQPDFEKEYKEDIQDQEPTVIEEVPETAEQKEETVVKSPEITDDYENVETIVTTTTTYYDESGKPTKEEDQKDEETVVDEIVPETVKGSEEIITKPPEIKDDYETVETIVTTTTYYDDSDKPIEEKYQPDLQDQEHTVIDELPQKVEHKEETVVKSPEITDDYETVETVVTTKTYYDDLDKPIEDNYQPDYEKENKEDIQDQELTIIEEVPQTAEQKDETDVKSPEITDDYENVETIVTTTTTYYDESGKPTKEEDQKDEETVVDEIVPETVKGSEEIITKSPEIKDDYETVETIVTTTTYYDDSDKPIEEKYQPDLQDQEHTVIDELPQKVEHKEETVVKSPEITDDYETKETVVTTKTNYDDLDKPIEDKYQPDYEKEYKEDIQDQEPTVIEELSQTVEHKDETVVKSPEITDDYENVETVVDEKVPETVKDDYETVETIVTTTTYYDDSDKPIEEKYQPDLQDQEHTVIDELPQKVEHKEETVVKSPEITDDYETKETVVTTKTNYDDLDKPIEDKYQPDYEKEYKEDIQDQEPTVIEELSQTVEHKDETVVKSPEITDDYENVETIVTTTTTYYDESGKPIKEEDQKGEETVVDEKVPETVKGSEEIITRSPKIKDDYETVETIVTTTTYYDDLDKPIEDNYQPDYEKEYKKDIQGQEPTVIEEVPETAEQKEETVAKSPEITDDHENVETIVTTTTTYYDESGKPIKEEDQKGEETVVDEIVPETVKGSEEIITKSPEIKDDYETVETIVTTTTYYEDSDKPIEERYQPDLEDQESAIVKESPETIEHEEKTVVKSPELTDDYEKVETIVTTTATYYDDSGKLIEEPVKYDYQLDLQLEIKDDESVVDEKVPEIVAKSPEIKDDYETVKTIVTTTTTYYDDSEKPIEEIYQRDYEKEYQPEFQDQELTGIEELPEIAEQKDETDVKSPKITDSKPVVDEKVSEPFTGKEEIVTKSPESEDDHDTVETFVTTKTAYYDESDKPIKEAYEIDLDKDLQPEIETQEPQVFEQLPKIIQKEEETVSKSPEVKDDYEKVESIVTTTTTYYDDSDKPIEKEDQHDFESHIQPDIRDHESVVEQISERYDEKEEILSESPEIKTDFESYEVNVEPIITDENKYGDSDKAEIIESPIIEDIADSQLPSVERKYSVESPVEKREIISESPKDLDDRNIVESVVTTTTYYDDSVNHVGETEHPDYEKYYQPDVKDSESVVDEELPETIQHTDEIVETTIPRTSYSDDNLNDDKEIDSQIEISNIVTKEQEDDDLHKPCEDLTPEVSHYDIDKKIEEYYEPEVEKEDILSSDKFVDSIVTKDDTAEPFIKEEVVKDDLHDVKSTIRSQLIFDEIQHRPESPTSEDEYLPESHKKEKDIITTEIPSPKSFEYDGQDIDETTSSDVEKELHHEKLPFNEVYQRPESPDYDEESYEVKYPEHEILDTKIEFENYVKETPIFDPSFSEEHIALKEDNATLETDDHKVYQTLMKKDELIAELPKDEDNQGDYEKVSSLPTLYTDENKEEVKILDKDEPLPLYETSLYDMHPTTEESYTEQQKNKEMYISENISNIKDDSTDSDKVKEFISEDINDKKETTNDSSLTKEDHDVEFTLDKTLSQKFPIEEQEIVECHAINEESVIEQRQLDDIRIPRSLSAQYETFEEKPETVDDENEIFTKSPEIKDEYDNVETIVSTTTTYYDDLDKPYEDIVQQDYQTDLQPKVSDSKFMPKTFEEKEEILSESPEIKTDFESYEVTVEPTTIDEKKDGDSDKAEIIESPIIEDIVDSQLPSVERKYSVESPVEKREIISESPEDLDESNIVESVVTTTTTTYYDDSVNHVGETEHPDYEKYYQPDVKDSEPVVDEELSETIKKSPEFTDDYKNVETTTTATTYYDDLDKPVEELPEAINEKEEIITKSPESKDDYETIETITTTTTYYDNSNEHVKEKVESDYEKDLQPEIEGSESFVGEKVPEAVTVGDEEITKSPEIKDDYETVKTIATTTTNYDDLEKPIEKSDQYDFEKDYQSEPQNQELNIVEEVPKVVEQIEETVRKSPEIKDDYETVETIVTTTTYYDDSDKPNDEMHQADYEKEHQPDFQDQEQKIIEKLPETIENKEETIIKSPELTNDYKTVETIVTTTTTYYDESDKPIEETDQQDYQIDLQPEIKDNESVVEEKVPKTVDYKEETVTKSPELTDDYEKVETIVTTTTTYYDDSDKQIKETDQHNLDIEPKPKVEAQESQVIEQLPETIEHQEDMLTKSPEVKDNYETVETIVTTTTYYDDSDKPIEERYQPDFKIDSQQEIKESEFVVESIPEKLDEKEDIISESPEKLEKSDIVKNVVTTTTYYDDSDKPIEKEDQYDYESYIQPEIKDHESVVKPISEKYDEKEEIITESPEIKTDFESYEVTVEPTITDENKDGDSEKPEFIESPIIEDIVDSQLPSIERKYSVESPVEKRKIISESSEDSDDKNIVESVVTTTTTYYDDSIKHVKEIEHPDYEKYYQPDVEDSEPVVDEELSETIQHTDEIVSMSPKLKDEFEIVETTIPSISYSDDKEIDSQIEISNIVTKEQEDDDLHKPCEDLTPEVSHYDMDKKIEEYHEPEVKKEDILSSDKFVDSIVTKDDTAEPFIKEEVVKDDLHDVKSTIRSQLIFDEIQHRPESPTSEDEYLPESHKKKKDIITTEIPSPKSFEYGGQDIDETTSSDVEKELHHEKLPFNEVYQRPESPDYDEESYEVKYPEQVQLEINPIISSDTEGKISTEEEKATVDTASPIDEVELITKDQKKADFKYLEDISMYVPEQIPETPTSESEQFVEAQIHNLDHFTESPMKDNECHVVETVTMSSVYHDDSDLHLPEVSSETQKSNVDLKISFDETDHHIKDSKQDKFEQISDQKTSVVIKDFDDKLMETEKPLSSKSSISEDLNVEKEKSSSDKKVIIPAPTDFDNLGRRSSDLFKDSYIKSDVSFDEHSSKEEEKRLDENIGMKNIHDTDYVVVSPRDDQNDLKVESYTHLDTSPVLDKKSDESPHSSNVEDEFFAGYSIKSESPVKTVSSDEEKDSEMLRQQGSLNVEPCEDEFFAGKSISTNETISVFKSDVFDHEQDILTKESTNNDVLSKDDIETAKQTSEDYLDKDTEEKSDDSTDEKADDKKDLFEDEFFAGISIKQEKIPHDEIYPSDNDTLEKHTSDKVSKFSSQEDLTEESKSSETYHDSENASQEDSQPLTKEHDESSSFEKEFFSGVSIKKSPSKEDVKETETFDKDIEKLDKLSSELQEETIESDDHKIETSDIKLISPVSKLSEENKQEDIVETSSEIDKRDEKDFEKILVDKDDKTSEKELTSKDDKSLVIEEIYPISGVSSKTLLDFVEHSQSLISSPEKIVLDDNVEMDKDEVEQFKDKNYDSLESFAEKESIDIVSSILPKTKEVDDLQDKLLEVKDGTIPSTDEKINKHQEADSETYDEFFKAIAHKEEPLLSSDEKGTLSDIEIETKALEEFAENESKQIVDECFAISKPSDFSKQLVDEVVHELSEKAESLTSDSEMDIPTKQRHKFSDTVISKIEDTHIIEKPFIAEETSRIVEDITNELITELEEIEEAEEKIEENLESDEKIMEKSLIKQEDENIVDNIMESIKLESKILNIFNDDKKLSDSSLITSPTTIQEKHSEDAIVDPEYVHQDTNQDLTLEDDTKIDQTFIFVEDTDIPQYEYLKSPHSPRLEHLEQSIDILKESPLDEMALIERKLSTSIVDESIVESEDVDVKFNESNKYSKEGKVHASYLTSEPVFVIPEKEEDIETHQKDDVDESLFIVDSEELSNDSEIKINQEDNTTYIVDEAKQQLTSNVIDDPNKELFKEETTTDLSQNIDVYDEDKKIDTYDSDKEVDSSQFLDKISEKDLLFDDVKYDDIYGKKSHQEIPEDPMTSSIFVGHDDKNIFDTEDDKIASSATSSPNPFMTEDEIQEHKKFFLTDSESVDDYIHESDNISTGYEDFSNQRDTQEQLIFDEKSTSDEKLTKSLIHFDDNIEKEEKLLFDDDDDNISEQPQLIELSDSDEEDVNIDNKKIELSGLEQQETKLLKSHSETLSADIESPQTVIDKFETLEKDFTLEENKDEIKTEISPNNDVMTQSIDSLNGQEVTPSTDNSGNIIDNFIFDDKSLERRVSSSSDKNNHYSKSKTHQSSDNISESSLQEFERLEAELFKKSGDVSPSSDESEGAKSRVSDDRTGSRNSLNEFERLEKELAEPTNENNEVMMLSYIREESEYEDMSIKEDEENVDSLNDPSSDNQKEIENKDAMSESIVVTDSLEQIPQIPSILETSVDSLEVSNIYGIDDKRKIQEDESKYHDEFEREPKSKSGNIIEACVIPGNEGLDNDSLLGFSSSNQTEDSNTYTSQNTEDTFQEYHDDDKDSLEGDLSIIGSDIPTTITTFKSTKISPTGSTEIISRRVLTKVTDPIICRVKFTGTESEERLQSLDPNISIETTDAEGNVTTTVKHQQSQQ</sequence>
<feature type="coiled-coil region" evidence="1">
    <location>
        <begin position="5173"/>
        <end position="5207"/>
    </location>
</feature>
<feature type="region of interest" description="Disordered" evidence="2">
    <location>
        <begin position="2370"/>
        <end position="2389"/>
    </location>
</feature>
<feature type="region of interest" description="Disordered" evidence="2">
    <location>
        <begin position="4606"/>
        <end position="4665"/>
    </location>
</feature>
<feature type="compositionally biased region" description="Acidic residues" evidence="2">
    <location>
        <begin position="5850"/>
        <end position="5864"/>
    </location>
</feature>
<name>A0A0K0EC86_STRER</name>